<dbReference type="AlphaFoldDB" id="A0A6J7J516"/>
<evidence type="ECO:0000256" key="2">
    <source>
        <dbReference type="ARBA" id="ARBA00022679"/>
    </source>
</evidence>
<keyword evidence="1" id="KW-0328">Glycosyltransferase</keyword>
<dbReference type="EMBL" id="CAFBMW010000011">
    <property type="protein sequence ID" value="CAB4937981.1"/>
    <property type="molecule type" value="Genomic_DNA"/>
</dbReference>
<protein>
    <submittedName>
        <fullName evidence="3">Unannotated protein</fullName>
    </submittedName>
</protein>
<dbReference type="PANTHER" id="PTHR11927">
    <property type="entry name" value="GALACTOSIDE 2-L-FUCOSYLTRANSFERASE"/>
    <property type="match status" value="1"/>
</dbReference>
<dbReference type="GO" id="GO:0016020">
    <property type="term" value="C:membrane"/>
    <property type="evidence" value="ECO:0007669"/>
    <property type="project" value="InterPro"/>
</dbReference>
<dbReference type="InterPro" id="IPR002516">
    <property type="entry name" value="Glyco_trans_11"/>
</dbReference>
<accession>A0A6J7J516</accession>
<dbReference type="GO" id="GO:0008107">
    <property type="term" value="F:galactoside 2-alpha-L-fucosyltransferase activity"/>
    <property type="evidence" value="ECO:0007669"/>
    <property type="project" value="InterPro"/>
</dbReference>
<name>A0A6J7J516_9ZZZZ</name>
<keyword evidence="2" id="KW-0808">Transferase</keyword>
<sequence>MSTWPISSIRPVLAKQLRRGSRTVLLTPMTARVGNLLYFWLRAHREREHGRDLKVRESEHFGEWATVWPEMVDLSVRRLDIGRTNRLLAVPPMHFQRFGTDFTRMDLELFIRNCLLTDAFVAAMGERDATTLTINVRRGDYYADDELRSVYGMDIGSYLHSAVDRIGARDLRRVVVVSDDPAWCEAHLSWLRDVGPVQVAPVGPLHHLATLASASNLVLSNSTFSYWGGYIASTLDDGCRVVAPRFHVRDIDGGRPWQHHPSWTTADAG</sequence>
<gene>
    <name evidence="3" type="ORF">UFOPK3662_01679</name>
</gene>
<reference evidence="3" key="1">
    <citation type="submission" date="2020-05" db="EMBL/GenBank/DDBJ databases">
        <authorList>
            <person name="Chiriac C."/>
            <person name="Salcher M."/>
            <person name="Ghai R."/>
            <person name="Kavagutti S V."/>
        </authorList>
    </citation>
    <scope>NUCLEOTIDE SEQUENCE</scope>
</reference>
<organism evidence="3">
    <name type="scientific">freshwater metagenome</name>
    <dbReference type="NCBI Taxonomy" id="449393"/>
    <lineage>
        <taxon>unclassified sequences</taxon>
        <taxon>metagenomes</taxon>
        <taxon>ecological metagenomes</taxon>
    </lineage>
</organism>
<proteinExistence type="predicted"/>
<dbReference type="Pfam" id="PF01531">
    <property type="entry name" value="Glyco_transf_11"/>
    <property type="match status" value="1"/>
</dbReference>
<evidence type="ECO:0000313" key="3">
    <source>
        <dbReference type="EMBL" id="CAB4937981.1"/>
    </source>
</evidence>
<dbReference type="GO" id="GO:0005975">
    <property type="term" value="P:carbohydrate metabolic process"/>
    <property type="evidence" value="ECO:0007669"/>
    <property type="project" value="InterPro"/>
</dbReference>
<dbReference type="PANTHER" id="PTHR11927:SF9">
    <property type="entry name" value="L-FUCOSYLTRANSFERASE"/>
    <property type="match status" value="1"/>
</dbReference>
<evidence type="ECO:0000256" key="1">
    <source>
        <dbReference type="ARBA" id="ARBA00022676"/>
    </source>
</evidence>